<gene>
    <name evidence="1" type="ORF">CC1G_04455</name>
</gene>
<evidence type="ECO:0000313" key="1">
    <source>
        <dbReference type="EMBL" id="EAU91687.1"/>
    </source>
</evidence>
<dbReference type="OrthoDB" id="3067694at2759"/>
<dbReference type="RefSeq" id="XP_001830022.1">
    <property type="nucleotide sequence ID" value="XM_001829970.1"/>
</dbReference>
<dbReference type="EMBL" id="AACS02000003">
    <property type="protein sequence ID" value="EAU91687.1"/>
    <property type="molecule type" value="Genomic_DNA"/>
</dbReference>
<dbReference type="GeneID" id="6006460"/>
<dbReference type="eggNOG" id="ENOG502RBT0">
    <property type="taxonomic scope" value="Eukaryota"/>
</dbReference>
<accession>A8N573</accession>
<dbReference type="KEGG" id="cci:CC1G_04455"/>
<dbReference type="VEuPathDB" id="FungiDB:CC1G_04455"/>
<name>A8N573_COPC7</name>
<protein>
    <submittedName>
        <fullName evidence="1">Uncharacterized protein</fullName>
    </submittedName>
</protein>
<proteinExistence type="predicted"/>
<reference evidence="1 2" key="1">
    <citation type="journal article" date="2010" name="Proc. Natl. Acad. Sci. U.S.A.">
        <title>Insights into evolution of multicellular fungi from the assembled chromosomes of the mushroom Coprinopsis cinerea (Coprinus cinereus).</title>
        <authorList>
            <person name="Stajich J.E."/>
            <person name="Wilke S.K."/>
            <person name="Ahren D."/>
            <person name="Au C.H."/>
            <person name="Birren B.W."/>
            <person name="Borodovsky M."/>
            <person name="Burns C."/>
            <person name="Canback B."/>
            <person name="Casselton L.A."/>
            <person name="Cheng C.K."/>
            <person name="Deng J."/>
            <person name="Dietrich F.S."/>
            <person name="Fargo D.C."/>
            <person name="Farman M.L."/>
            <person name="Gathman A.C."/>
            <person name="Goldberg J."/>
            <person name="Guigo R."/>
            <person name="Hoegger P.J."/>
            <person name="Hooker J.B."/>
            <person name="Huggins A."/>
            <person name="James T.Y."/>
            <person name="Kamada T."/>
            <person name="Kilaru S."/>
            <person name="Kodira C."/>
            <person name="Kues U."/>
            <person name="Kupfer D."/>
            <person name="Kwan H.S."/>
            <person name="Lomsadze A."/>
            <person name="Li W."/>
            <person name="Lilly W.W."/>
            <person name="Ma L.J."/>
            <person name="Mackey A.J."/>
            <person name="Manning G."/>
            <person name="Martin F."/>
            <person name="Muraguchi H."/>
            <person name="Natvig D.O."/>
            <person name="Palmerini H."/>
            <person name="Ramesh M.A."/>
            <person name="Rehmeyer C.J."/>
            <person name="Roe B.A."/>
            <person name="Shenoy N."/>
            <person name="Stanke M."/>
            <person name="Ter-Hovhannisyan V."/>
            <person name="Tunlid A."/>
            <person name="Velagapudi R."/>
            <person name="Vision T.J."/>
            <person name="Zeng Q."/>
            <person name="Zolan M.E."/>
            <person name="Pukkila P.J."/>
        </authorList>
    </citation>
    <scope>NUCLEOTIDE SEQUENCE [LARGE SCALE GENOMIC DNA]</scope>
    <source>
        <strain evidence="2">Okayama-7 / 130 / ATCC MYA-4618 / FGSC 9003</strain>
    </source>
</reference>
<sequence length="161" mass="17830">MLQGKLHSQEFERLVGFVCMVFGMEELHANMAKDSLHFVGRPVSNRGEGSPDVDNGMFTNTQSPSTKQVRSVAARVNADSYFLESNNNVPIYDAQNAPDFNLSRDLPRLPKALPAWQGEIPYGSFVMVGYTVAVYKSNAGRWTVSCNIQWAIVIGTPVDDE</sequence>
<evidence type="ECO:0000313" key="2">
    <source>
        <dbReference type="Proteomes" id="UP000001861"/>
    </source>
</evidence>
<dbReference type="InParanoid" id="A8N573"/>
<organism evidence="1 2">
    <name type="scientific">Coprinopsis cinerea (strain Okayama-7 / 130 / ATCC MYA-4618 / FGSC 9003)</name>
    <name type="common">Inky cap fungus</name>
    <name type="synonym">Hormographiella aspergillata</name>
    <dbReference type="NCBI Taxonomy" id="240176"/>
    <lineage>
        <taxon>Eukaryota</taxon>
        <taxon>Fungi</taxon>
        <taxon>Dikarya</taxon>
        <taxon>Basidiomycota</taxon>
        <taxon>Agaricomycotina</taxon>
        <taxon>Agaricomycetes</taxon>
        <taxon>Agaricomycetidae</taxon>
        <taxon>Agaricales</taxon>
        <taxon>Agaricineae</taxon>
        <taxon>Psathyrellaceae</taxon>
        <taxon>Coprinopsis</taxon>
    </lineage>
</organism>
<dbReference type="STRING" id="240176.A8N573"/>
<keyword evidence="2" id="KW-1185">Reference proteome</keyword>
<dbReference type="AlphaFoldDB" id="A8N573"/>
<dbReference type="Proteomes" id="UP000001861">
    <property type="component" value="Unassembled WGS sequence"/>
</dbReference>
<comment type="caution">
    <text evidence="1">The sequence shown here is derived from an EMBL/GenBank/DDBJ whole genome shotgun (WGS) entry which is preliminary data.</text>
</comment>